<organism evidence="1 2">
    <name type="scientific">Gossypium australe</name>
    <dbReference type="NCBI Taxonomy" id="47621"/>
    <lineage>
        <taxon>Eukaryota</taxon>
        <taxon>Viridiplantae</taxon>
        <taxon>Streptophyta</taxon>
        <taxon>Embryophyta</taxon>
        <taxon>Tracheophyta</taxon>
        <taxon>Spermatophyta</taxon>
        <taxon>Magnoliopsida</taxon>
        <taxon>eudicotyledons</taxon>
        <taxon>Gunneridae</taxon>
        <taxon>Pentapetalae</taxon>
        <taxon>rosids</taxon>
        <taxon>malvids</taxon>
        <taxon>Malvales</taxon>
        <taxon>Malvaceae</taxon>
        <taxon>Malvoideae</taxon>
        <taxon>Gossypium</taxon>
    </lineage>
</organism>
<reference evidence="2" key="1">
    <citation type="journal article" date="2019" name="Plant Biotechnol. J.">
        <title>Genome sequencing of the Australian wild diploid species Gossypium australe highlights disease resistance and delayed gland morphogenesis.</title>
        <authorList>
            <person name="Cai Y."/>
            <person name="Cai X."/>
            <person name="Wang Q."/>
            <person name="Wang P."/>
            <person name="Zhang Y."/>
            <person name="Cai C."/>
            <person name="Xu Y."/>
            <person name="Wang K."/>
            <person name="Zhou Z."/>
            <person name="Wang C."/>
            <person name="Geng S."/>
            <person name="Li B."/>
            <person name="Dong Q."/>
            <person name="Hou Y."/>
            <person name="Wang H."/>
            <person name="Ai P."/>
            <person name="Liu Z."/>
            <person name="Yi F."/>
            <person name="Sun M."/>
            <person name="An G."/>
            <person name="Cheng J."/>
            <person name="Zhang Y."/>
            <person name="Shi Q."/>
            <person name="Xie Y."/>
            <person name="Shi X."/>
            <person name="Chang Y."/>
            <person name="Huang F."/>
            <person name="Chen Y."/>
            <person name="Hong S."/>
            <person name="Mi L."/>
            <person name="Sun Q."/>
            <person name="Zhang L."/>
            <person name="Zhou B."/>
            <person name="Peng R."/>
            <person name="Zhang X."/>
            <person name="Liu F."/>
        </authorList>
    </citation>
    <scope>NUCLEOTIDE SEQUENCE [LARGE SCALE GENOMIC DNA]</scope>
    <source>
        <strain evidence="2">cv. PA1801</strain>
    </source>
</reference>
<proteinExistence type="predicted"/>
<evidence type="ECO:0000313" key="2">
    <source>
        <dbReference type="Proteomes" id="UP000325315"/>
    </source>
</evidence>
<gene>
    <name evidence="1" type="ORF">EPI10_020345</name>
</gene>
<accession>A0A5B6WEY8</accession>
<name>A0A5B6WEY8_9ROSI</name>
<evidence type="ECO:0000313" key="1">
    <source>
        <dbReference type="EMBL" id="KAA3479866.1"/>
    </source>
</evidence>
<dbReference type="Proteomes" id="UP000325315">
    <property type="component" value="Unassembled WGS sequence"/>
</dbReference>
<protein>
    <submittedName>
        <fullName evidence="1">Uncharacterized protein</fullName>
    </submittedName>
</protein>
<dbReference type="AlphaFoldDB" id="A0A5B6WEY8"/>
<comment type="caution">
    <text evidence="1">The sequence shown here is derived from an EMBL/GenBank/DDBJ whole genome shotgun (WGS) entry which is preliminary data.</text>
</comment>
<dbReference type="EMBL" id="SMMG02000003">
    <property type="protein sequence ID" value="KAA3479866.1"/>
    <property type="molecule type" value="Genomic_DNA"/>
</dbReference>
<sequence>MVVMYTPKAVNLLSPAKRRIGENAPNYLCIEWITKITVGYGRLLLFFSETSSAWDTCILLCYLSDSSFAVTELHQTELSRPKCVKGFGLGKHLSLGLEIHSY</sequence>
<keyword evidence="2" id="KW-1185">Reference proteome</keyword>